<feature type="domain" description="M23ase beta-sheet core" evidence="4">
    <location>
        <begin position="62"/>
        <end position="119"/>
    </location>
</feature>
<comment type="caution">
    <text evidence="5">The sequence shown here is derived from an EMBL/GenBank/DDBJ whole genome shotgun (WGS) entry which is preliminary data.</text>
</comment>
<name>A0A841EPZ8_9BACT</name>
<feature type="compositionally biased region" description="Basic residues" evidence="2">
    <location>
        <begin position="651"/>
        <end position="676"/>
    </location>
</feature>
<dbReference type="SUPFAM" id="SSF51261">
    <property type="entry name" value="Duplicated hybrid motif"/>
    <property type="match status" value="1"/>
</dbReference>
<accession>A0A841EPZ8</accession>
<evidence type="ECO:0000256" key="1">
    <source>
        <dbReference type="ARBA" id="ARBA00022729"/>
    </source>
</evidence>
<feature type="signal peptide" evidence="3">
    <location>
        <begin position="1"/>
        <end position="26"/>
    </location>
</feature>
<reference evidence="5 6" key="1">
    <citation type="submission" date="2020-08" db="EMBL/GenBank/DDBJ databases">
        <title>Functional genomics of gut bacteria from endangered species of beetles.</title>
        <authorList>
            <person name="Carlos-Shanley C."/>
        </authorList>
    </citation>
    <scope>NUCLEOTIDE SEQUENCE [LARGE SCALE GENOMIC DNA]</scope>
    <source>
        <strain evidence="5 6">S00070</strain>
    </source>
</reference>
<gene>
    <name evidence="5" type="ORF">HNP25_001735</name>
</gene>
<sequence length="676" mass="76626">MKTILQYSMKLKLFLFCSLLSFQNLAQKTRLLYPKDYFLFPINPKQQNYLAGGMGDLRADHFHAGIDIKTQGREGLIVQASADAYVSEIRVQTSGYGNVVFLTHPNGYVTVYGHLKEFAEPLATYVKKKRLESQTFEIQLKPAPNEFVVKKGQIIGYSGNTGGSAGPHLHFEIRDTNNNILNPLNFGFTEIKDNVPPIFQQLFIKTLNTDARVNGEFGRKTFQPIKKPDGTYSINTEISAIGEIGLELMAVDKMNDTHNSNGLSCTELFVDGKEEHYFHLEQFPNAVSHDINVHTDYAYEKTVGQRIQKLFQDDGNDELPVYKTISQKGKLNFQDGKTHQISIKIWDAYENGSTLNFTIKGEKPQNSVTASPSKLPLIINYHIDDNTLVIKAHNLKTINSIAILNFEKSSADLPINYVKNNEAVYLWDLKKGLPKSIQIDSVEKSLNIQKAIFPNLANSFVSDKLSIIFDAKTLYDTLYLETNTLANRIEIGQTTIPLRNPISVSFQPDIKVNLPQKTSVYYTSRNQRRFLGGKWNSDRIVFKSGLLGQFTLLTDTIPPKASFVTKSPNYVAIRIYDNLAGIKSFKTYLNDKYILSDYDAKRALLWTVKSDSSQNFIGKLRLDLEDNQGNKSSFETEVDEQTKVVATKSEKQKKAKHKPERKAKKERKVTKKKKKH</sequence>
<dbReference type="Gene3D" id="2.70.70.10">
    <property type="entry name" value="Glucose Permease (Domain IIA)"/>
    <property type="match status" value="1"/>
</dbReference>
<evidence type="ECO:0000313" key="6">
    <source>
        <dbReference type="Proteomes" id="UP000524404"/>
    </source>
</evidence>
<dbReference type="PANTHER" id="PTHR21666">
    <property type="entry name" value="PEPTIDASE-RELATED"/>
    <property type="match status" value="1"/>
</dbReference>
<dbReference type="InterPro" id="IPR050570">
    <property type="entry name" value="Cell_wall_metabolism_enzyme"/>
</dbReference>
<feature type="chain" id="PRO_5032847504" description="M23ase beta-sheet core domain-containing protein" evidence="3">
    <location>
        <begin position="27"/>
        <end position="676"/>
    </location>
</feature>
<evidence type="ECO:0000259" key="4">
    <source>
        <dbReference type="Pfam" id="PF01551"/>
    </source>
</evidence>
<feature type="region of interest" description="Disordered" evidence="2">
    <location>
        <begin position="645"/>
        <end position="676"/>
    </location>
</feature>
<feature type="domain" description="M23ase beta-sheet core" evidence="4">
    <location>
        <begin position="149"/>
        <end position="179"/>
    </location>
</feature>
<dbReference type="EMBL" id="JACHKT010000010">
    <property type="protein sequence ID" value="MBB6003083.1"/>
    <property type="molecule type" value="Genomic_DNA"/>
</dbReference>
<dbReference type="AlphaFoldDB" id="A0A841EPZ8"/>
<evidence type="ECO:0000256" key="3">
    <source>
        <dbReference type="SAM" id="SignalP"/>
    </source>
</evidence>
<proteinExistence type="predicted"/>
<dbReference type="Proteomes" id="UP000524404">
    <property type="component" value="Unassembled WGS sequence"/>
</dbReference>
<keyword evidence="6" id="KW-1185">Reference proteome</keyword>
<dbReference type="InterPro" id="IPR016047">
    <property type="entry name" value="M23ase_b-sheet_dom"/>
</dbReference>
<organism evidence="5 6">
    <name type="scientific">Arcicella rosea</name>
    <dbReference type="NCBI Taxonomy" id="502909"/>
    <lineage>
        <taxon>Bacteria</taxon>
        <taxon>Pseudomonadati</taxon>
        <taxon>Bacteroidota</taxon>
        <taxon>Cytophagia</taxon>
        <taxon>Cytophagales</taxon>
        <taxon>Flectobacillaceae</taxon>
        <taxon>Arcicella</taxon>
    </lineage>
</organism>
<dbReference type="PANTHER" id="PTHR21666:SF289">
    <property type="entry name" value="L-ALA--D-GLU ENDOPEPTIDASE"/>
    <property type="match status" value="1"/>
</dbReference>
<evidence type="ECO:0000256" key="2">
    <source>
        <dbReference type="SAM" id="MobiDB-lite"/>
    </source>
</evidence>
<evidence type="ECO:0000313" key="5">
    <source>
        <dbReference type="EMBL" id="MBB6003083.1"/>
    </source>
</evidence>
<protein>
    <recommendedName>
        <fullName evidence="4">M23ase beta-sheet core domain-containing protein</fullName>
    </recommendedName>
</protein>
<dbReference type="RefSeq" id="WP_184133311.1">
    <property type="nucleotide sequence ID" value="NZ_JACHKT010000010.1"/>
</dbReference>
<dbReference type="InterPro" id="IPR011055">
    <property type="entry name" value="Dup_hybrid_motif"/>
</dbReference>
<keyword evidence="1 3" id="KW-0732">Signal</keyword>
<dbReference type="CDD" id="cd12797">
    <property type="entry name" value="M23_peptidase"/>
    <property type="match status" value="1"/>
</dbReference>
<dbReference type="Pfam" id="PF01551">
    <property type="entry name" value="Peptidase_M23"/>
    <property type="match status" value="2"/>
</dbReference>
<dbReference type="GO" id="GO:0004222">
    <property type="term" value="F:metalloendopeptidase activity"/>
    <property type="evidence" value="ECO:0007669"/>
    <property type="project" value="TreeGrafter"/>
</dbReference>